<sequence length="308" mass="33843">MATATPKNSPYKWKPSALTIIGVAVAFLGLLMGLYPMTASWLNEVNQTQASQEYVKETKMEADKAEQLELAHRYNKALNMGVDLKMGARKPTSAGEQLNPDLEYDKLLSSQPSGIMARLRIDKIGVDLPIYHGTSDEVLKEGAGHLEGSSLPVGGESTHTVITAHRGLANATMFNNLPKMDSGDTFTIEVFGEVLTYRVYKKETVEPEQTESLRAEAGKDLATLVTCTPLGINSHRMLVTGERVFPTPKKDLDRAGQPSDVPGFPWWILIFIGGTATLVYVFVKLSRVPVMNKKKDEEDQDEESEGKA</sequence>
<keyword evidence="1" id="KW-0378">Hydrolase</keyword>
<feature type="transmembrane region" description="Helical" evidence="3">
    <location>
        <begin position="17"/>
        <end position="37"/>
    </location>
</feature>
<dbReference type="NCBIfam" id="TIGR01076">
    <property type="entry name" value="sortase_fam"/>
    <property type="match status" value="1"/>
</dbReference>
<accession>S2W2R6</accession>
<evidence type="ECO:0000256" key="2">
    <source>
        <dbReference type="PIRSR" id="PIRSR605754-1"/>
    </source>
</evidence>
<evidence type="ECO:0000313" key="5">
    <source>
        <dbReference type="Proteomes" id="UP000014417"/>
    </source>
</evidence>
<proteinExistence type="predicted"/>
<organism evidence="4 5">
    <name type="scientific">Propionimicrobium lymphophilum ACS-093-V-SCH5</name>
    <dbReference type="NCBI Taxonomy" id="883161"/>
    <lineage>
        <taxon>Bacteria</taxon>
        <taxon>Bacillati</taxon>
        <taxon>Actinomycetota</taxon>
        <taxon>Actinomycetes</taxon>
        <taxon>Propionibacteriales</taxon>
        <taxon>Propionibacteriaceae</taxon>
        <taxon>Propionimicrobium</taxon>
    </lineage>
</organism>
<dbReference type="Proteomes" id="UP000014417">
    <property type="component" value="Unassembled WGS sequence"/>
</dbReference>
<name>S2W2R6_9ACTN</name>
<dbReference type="Gene3D" id="2.40.260.10">
    <property type="entry name" value="Sortase"/>
    <property type="match status" value="1"/>
</dbReference>
<feature type="active site" description="Acyl-thioester intermediate" evidence="2">
    <location>
        <position position="227"/>
    </location>
</feature>
<dbReference type="SUPFAM" id="SSF63817">
    <property type="entry name" value="Sortase"/>
    <property type="match status" value="1"/>
</dbReference>
<feature type="active site" description="Proton donor/acceptor" evidence="2">
    <location>
        <position position="165"/>
    </location>
</feature>
<comment type="caution">
    <text evidence="4">The sequence shown here is derived from an EMBL/GenBank/DDBJ whole genome shotgun (WGS) entry which is preliminary data.</text>
</comment>
<keyword evidence="3" id="KW-0472">Membrane</keyword>
<evidence type="ECO:0000256" key="1">
    <source>
        <dbReference type="ARBA" id="ARBA00022801"/>
    </source>
</evidence>
<keyword evidence="5" id="KW-1185">Reference proteome</keyword>
<keyword evidence="3" id="KW-1133">Transmembrane helix</keyword>
<protein>
    <submittedName>
        <fullName evidence="4">Sortase</fullName>
    </submittedName>
</protein>
<dbReference type="AlphaFoldDB" id="S2W2R6"/>
<dbReference type="OrthoDB" id="5242161at2"/>
<dbReference type="Pfam" id="PF04203">
    <property type="entry name" value="Sortase"/>
    <property type="match status" value="1"/>
</dbReference>
<dbReference type="NCBIfam" id="NF033745">
    <property type="entry name" value="class_C_sortase"/>
    <property type="match status" value="1"/>
</dbReference>
<dbReference type="EMBL" id="AGZR01000005">
    <property type="protein sequence ID" value="EPD33441.1"/>
    <property type="molecule type" value="Genomic_DNA"/>
</dbReference>
<dbReference type="InterPro" id="IPR042002">
    <property type="entry name" value="Sortase_C"/>
</dbReference>
<dbReference type="GO" id="GO:0016787">
    <property type="term" value="F:hydrolase activity"/>
    <property type="evidence" value="ECO:0007669"/>
    <property type="project" value="UniProtKB-KW"/>
</dbReference>
<evidence type="ECO:0000256" key="3">
    <source>
        <dbReference type="SAM" id="Phobius"/>
    </source>
</evidence>
<dbReference type="HOGENOM" id="CLU_045680_1_3_11"/>
<dbReference type="STRING" id="883161.HMPREF9306_00981"/>
<gene>
    <name evidence="4" type="ORF">HMPREF9306_00981</name>
</gene>
<evidence type="ECO:0000313" key="4">
    <source>
        <dbReference type="EMBL" id="EPD33441.1"/>
    </source>
</evidence>
<reference evidence="4 5" key="1">
    <citation type="submission" date="2013-04" db="EMBL/GenBank/DDBJ databases">
        <title>The Genome Sequence of Propionimicrobium lymphophilum ACS-093-V-SCH5.</title>
        <authorList>
            <consortium name="The Broad Institute Genomics Platform"/>
            <person name="Earl A."/>
            <person name="Ward D."/>
            <person name="Feldgarden M."/>
            <person name="Gevers D."/>
            <person name="Saerens B."/>
            <person name="Vaneechoutte M."/>
            <person name="Walker B."/>
            <person name="Young S."/>
            <person name="Zeng Q."/>
            <person name="Gargeya S."/>
            <person name="Fitzgerald M."/>
            <person name="Haas B."/>
            <person name="Abouelleil A."/>
            <person name="Allen A.W."/>
            <person name="Alvarado L."/>
            <person name="Arachchi H.M."/>
            <person name="Berlin A.M."/>
            <person name="Chapman S.B."/>
            <person name="Gainer-Dewar J."/>
            <person name="Goldberg J."/>
            <person name="Griggs A."/>
            <person name="Gujja S."/>
            <person name="Hansen M."/>
            <person name="Howarth C."/>
            <person name="Imamovic A."/>
            <person name="Ireland A."/>
            <person name="Larimer J."/>
            <person name="McCowan C."/>
            <person name="Murphy C."/>
            <person name="Pearson M."/>
            <person name="Poon T.W."/>
            <person name="Priest M."/>
            <person name="Roberts A."/>
            <person name="Saif S."/>
            <person name="Shea T."/>
            <person name="Sisk P."/>
            <person name="Sykes S."/>
            <person name="Wortman J."/>
            <person name="Nusbaum C."/>
            <person name="Birren B."/>
        </authorList>
    </citation>
    <scope>NUCLEOTIDE SEQUENCE [LARGE SCALE GENOMIC DNA]</scope>
    <source>
        <strain evidence="4 5">ACS-093-V-SCH5</strain>
    </source>
</reference>
<dbReference type="CDD" id="cd05827">
    <property type="entry name" value="Sortase_C"/>
    <property type="match status" value="1"/>
</dbReference>
<feature type="transmembrane region" description="Helical" evidence="3">
    <location>
        <begin position="264"/>
        <end position="283"/>
    </location>
</feature>
<dbReference type="RefSeq" id="WP_016455815.1">
    <property type="nucleotide sequence ID" value="NZ_KE150269.1"/>
</dbReference>
<dbReference type="PATRIC" id="fig|883161.3.peg.979"/>
<keyword evidence="3" id="KW-0812">Transmembrane</keyword>
<dbReference type="InterPro" id="IPR023365">
    <property type="entry name" value="Sortase_dom-sf"/>
</dbReference>
<dbReference type="InterPro" id="IPR005754">
    <property type="entry name" value="Sortase"/>
</dbReference>